<dbReference type="RefSeq" id="XP_005837597.1">
    <property type="nucleotide sequence ID" value="XM_005837540.1"/>
</dbReference>
<dbReference type="AlphaFoldDB" id="L1JQ73"/>
<keyword evidence="4" id="KW-1185">Reference proteome</keyword>
<sequence>MSSALNKRQPKAKEGMSYAMSKKSKCLVNASKVSKPKGSMDKIKASAAPLATQNRRKGCNAPVESPTCEDEEMAGGANVSANHNKCDPLCLVLMQLPHAVTQHVKVRASSMLACENPECCRRFCEHCLLTHLNEDVDPMSSDAWSISNGKPVWSCPICRNKCCCSVTDCTADHRHCKAYRYRRRRAELASKRMAAVADKRVKKTITKPKTPTMARPTISLFGHRSSSSSSIDTPPAWASGSHLSDAWTSRKEAMKTHGGEEADSDVLSPVDSVVASPRDSVRNLKEARKETDALGIWQPIHDGGEANFDEGHPFFEEKEAADMEDGDQFGEMNEQDMFGSMYGHMCPMPDDYESAMSDVTSDLWSDPTLSSEKEFVKLEDGELDEAQWLRKTYETVYNPAARQRALQNLMSCIGGKAREAAVNDGPRKCTVMYDFV</sequence>
<protein>
    <recommendedName>
        <fullName evidence="5">Zinc-finger domain-containing protein</fullName>
    </recommendedName>
</protein>
<dbReference type="OrthoDB" id="298344at2759"/>
<feature type="region of interest" description="Disordered" evidence="1">
    <location>
        <begin position="1"/>
        <end position="20"/>
    </location>
</feature>
<dbReference type="HOGENOM" id="CLU_629222_0_0_1"/>
<feature type="compositionally biased region" description="Low complexity" evidence="1">
    <location>
        <begin position="265"/>
        <end position="277"/>
    </location>
</feature>
<evidence type="ECO:0000313" key="2">
    <source>
        <dbReference type="EMBL" id="EKX50617.1"/>
    </source>
</evidence>
<dbReference type="Proteomes" id="UP000011087">
    <property type="component" value="Unassembled WGS sequence"/>
</dbReference>
<feature type="compositionally biased region" description="Basic and acidic residues" evidence="1">
    <location>
        <begin position="248"/>
        <end position="260"/>
    </location>
</feature>
<dbReference type="GeneID" id="17307268"/>
<feature type="region of interest" description="Disordered" evidence="1">
    <location>
        <begin position="210"/>
        <end position="282"/>
    </location>
</feature>
<evidence type="ECO:0008006" key="5">
    <source>
        <dbReference type="Google" id="ProtNLM"/>
    </source>
</evidence>
<dbReference type="EMBL" id="JH992978">
    <property type="protein sequence ID" value="EKX50617.1"/>
    <property type="molecule type" value="Genomic_DNA"/>
</dbReference>
<name>L1JQ73_GUITC</name>
<organism evidence="2">
    <name type="scientific">Guillardia theta (strain CCMP2712)</name>
    <name type="common">Cryptophyte</name>
    <dbReference type="NCBI Taxonomy" id="905079"/>
    <lineage>
        <taxon>Eukaryota</taxon>
        <taxon>Cryptophyceae</taxon>
        <taxon>Pyrenomonadales</taxon>
        <taxon>Geminigeraceae</taxon>
        <taxon>Guillardia</taxon>
    </lineage>
</organism>
<dbReference type="KEGG" id="gtt:GUITHDRAFT_161842"/>
<evidence type="ECO:0000256" key="1">
    <source>
        <dbReference type="SAM" id="MobiDB-lite"/>
    </source>
</evidence>
<reference evidence="3" key="3">
    <citation type="submission" date="2015-06" db="UniProtKB">
        <authorList>
            <consortium name="EnsemblProtists"/>
        </authorList>
    </citation>
    <scope>IDENTIFICATION</scope>
</reference>
<evidence type="ECO:0000313" key="4">
    <source>
        <dbReference type="Proteomes" id="UP000011087"/>
    </source>
</evidence>
<proteinExistence type="predicted"/>
<dbReference type="EnsemblProtists" id="EKX50617">
    <property type="protein sequence ID" value="EKX50617"/>
    <property type="gene ID" value="GUITHDRAFT_161842"/>
</dbReference>
<evidence type="ECO:0000313" key="3">
    <source>
        <dbReference type="EnsemblProtists" id="EKX50617"/>
    </source>
</evidence>
<dbReference type="PaxDb" id="55529-EKX50617"/>
<reference evidence="2 4" key="1">
    <citation type="journal article" date="2012" name="Nature">
        <title>Algal genomes reveal evolutionary mosaicism and the fate of nucleomorphs.</title>
        <authorList>
            <consortium name="DOE Joint Genome Institute"/>
            <person name="Curtis B.A."/>
            <person name="Tanifuji G."/>
            <person name="Burki F."/>
            <person name="Gruber A."/>
            <person name="Irimia M."/>
            <person name="Maruyama S."/>
            <person name="Arias M.C."/>
            <person name="Ball S.G."/>
            <person name="Gile G.H."/>
            <person name="Hirakawa Y."/>
            <person name="Hopkins J.F."/>
            <person name="Kuo A."/>
            <person name="Rensing S.A."/>
            <person name="Schmutz J."/>
            <person name="Symeonidi A."/>
            <person name="Elias M."/>
            <person name="Eveleigh R.J."/>
            <person name="Herman E.K."/>
            <person name="Klute M.J."/>
            <person name="Nakayama T."/>
            <person name="Obornik M."/>
            <person name="Reyes-Prieto A."/>
            <person name="Armbrust E.V."/>
            <person name="Aves S.J."/>
            <person name="Beiko R.G."/>
            <person name="Coutinho P."/>
            <person name="Dacks J.B."/>
            <person name="Durnford D.G."/>
            <person name="Fast N.M."/>
            <person name="Green B.R."/>
            <person name="Grisdale C.J."/>
            <person name="Hempel F."/>
            <person name="Henrissat B."/>
            <person name="Hoppner M.P."/>
            <person name="Ishida K."/>
            <person name="Kim E."/>
            <person name="Koreny L."/>
            <person name="Kroth P.G."/>
            <person name="Liu Y."/>
            <person name="Malik S.B."/>
            <person name="Maier U.G."/>
            <person name="McRose D."/>
            <person name="Mock T."/>
            <person name="Neilson J.A."/>
            <person name="Onodera N.T."/>
            <person name="Poole A.M."/>
            <person name="Pritham E.J."/>
            <person name="Richards T.A."/>
            <person name="Rocap G."/>
            <person name="Roy S.W."/>
            <person name="Sarai C."/>
            <person name="Schaack S."/>
            <person name="Shirato S."/>
            <person name="Slamovits C.H."/>
            <person name="Spencer D.F."/>
            <person name="Suzuki S."/>
            <person name="Worden A.Z."/>
            <person name="Zauner S."/>
            <person name="Barry K."/>
            <person name="Bell C."/>
            <person name="Bharti A.K."/>
            <person name="Crow J.A."/>
            <person name="Grimwood J."/>
            <person name="Kramer R."/>
            <person name="Lindquist E."/>
            <person name="Lucas S."/>
            <person name="Salamov A."/>
            <person name="McFadden G.I."/>
            <person name="Lane C.E."/>
            <person name="Keeling P.J."/>
            <person name="Gray M.W."/>
            <person name="Grigoriev I.V."/>
            <person name="Archibald J.M."/>
        </authorList>
    </citation>
    <scope>NUCLEOTIDE SEQUENCE</scope>
    <source>
        <strain evidence="2 4">CCMP2712</strain>
    </source>
</reference>
<reference evidence="4" key="2">
    <citation type="submission" date="2012-11" db="EMBL/GenBank/DDBJ databases">
        <authorList>
            <person name="Kuo A."/>
            <person name="Curtis B.A."/>
            <person name="Tanifuji G."/>
            <person name="Burki F."/>
            <person name="Gruber A."/>
            <person name="Irimia M."/>
            <person name="Maruyama S."/>
            <person name="Arias M.C."/>
            <person name="Ball S.G."/>
            <person name="Gile G.H."/>
            <person name="Hirakawa Y."/>
            <person name="Hopkins J.F."/>
            <person name="Rensing S.A."/>
            <person name="Schmutz J."/>
            <person name="Symeonidi A."/>
            <person name="Elias M."/>
            <person name="Eveleigh R.J."/>
            <person name="Herman E.K."/>
            <person name="Klute M.J."/>
            <person name="Nakayama T."/>
            <person name="Obornik M."/>
            <person name="Reyes-Prieto A."/>
            <person name="Armbrust E.V."/>
            <person name="Aves S.J."/>
            <person name="Beiko R.G."/>
            <person name="Coutinho P."/>
            <person name="Dacks J.B."/>
            <person name="Durnford D.G."/>
            <person name="Fast N.M."/>
            <person name="Green B.R."/>
            <person name="Grisdale C."/>
            <person name="Hempe F."/>
            <person name="Henrissat B."/>
            <person name="Hoppner M.P."/>
            <person name="Ishida K.-I."/>
            <person name="Kim E."/>
            <person name="Koreny L."/>
            <person name="Kroth P.G."/>
            <person name="Liu Y."/>
            <person name="Malik S.-B."/>
            <person name="Maier U.G."/>
            <person name="McRose D."/>
            <person name="Mock T."/>
            <person name="Neilson J.A."/>
            <person name="Onodera N.T."/>
            <person name="Poole A.M."/>
            <person name="Pritham E.J."/>
            <person name="Richards T.A."/>
            <person name="Rocap G."/>
            <person name="Roy S.W."/>
            <person name="Sarai C."/>
            <person name="Schaack S."/>
            <person name="Shirato S."/>
            <person name="Slamovits C.H."/>
            <person name="Spencer D.F."/>
            <person name="Suzuki S."/>
            <person name="Worden A.Z."/>
            <person name="Zauner S."/>
            <person name="Barry K."/>
            <person name="Bell C."/>
            <person name="Bharti A.K."/>
            <person name="Crow J.A."/>
            <person name="Grimwood J."/>
            <person name="Kramer R."/>
            <person name="Lindquist E."/>
            <person name="Lucas S."/>
            <person name="Salamov A."/>
            <person name="McFadden G.I."/>
            <person name="Lane C.E."/>
            <person name="Keeling P.J."/>
            <person name="Gray M.W."/>
            <person name="Grigoriev I.V."/>
            <person name="Archibald J.M."/>
        </authorList>
    </citation>
    <scope>NUCLEOTIDE SEQUENCE</scope>
    <source>
        <strain evidence="4">CCMP2712</strain>
    </source>
</reference>
<gene>
    <name evidence="2" type="ORF">GUITHDRAFT_161842</name>
</gene>
<accession>L1JQ73</accession>